<sequence>MGRKSWATDEQKDWLTEHIPEFVKAQGKDGATHFHISTYQAFLEKWPLQPPTAEEVSEAGGDVVQATVDKLQKFKDRIYWWFRNRTRAGSSTQKINQRSILNLTKKKNYRLHPYQIYLKLYKDKVMPIIKARYDQYRKSLPEGEVPKEEFGFRNELAVELLKSETEEVRAAVEAYRQKQEDLKTEEPEGADGQLDDLARKAAELETAIERLPRTVQTALEAIEQQTGWKGSVFLGGIHPTHGCLMTLMIHSGKTIECGELWPEAAEDWDATKDSFDNHIRKCFPEDACTKYDTGTKSRATSKAPNIGTPTAITTASNPSKRSRRTAAAASSLKRTVASLSPPPEQSASRETEDMRPAPDTTTFSGVSSPSNPTSPTPDLMPAPTPATAPALTSDGTLTPDTVPVPTPPPSALDPAPAPTTPQSTPPSTLDPAPAPTTPQSTPPSNLDPAPASTTPQSSPTDHPTIAPIRTSNGTALETESSVSDPTPTSDLAPKSASDSPTNDSPAWIKAASVYLQGVSDNTTWAKLVENWMEFEKNLGFCDGQGKQNRLPTSRDRPEEVKWWINRGRKYVPTGLPTIKTVGQYAATWKKWWMALQPPMHVGDTLQFWPPRRNEPNNASEWDGLMRGGPNGFFVIVVSLAWWIDAAKNDTTQTQLVAEVILDVEWVLNRLCEVSRSTFRGTKRSTPSDDQSLSEKSSPSKKQKL</sequence>
<dbReference type="EMBL" id="LUGG01000007">
    <property type="protein sequence ID" value="OBZ73056.1"/>
    <property type="molecule type" value="Genomic_DNA"/>
</dbReference>
<dbReference type="Proteomes" id="UP000092993">
    <property type="component" value="Unassembled WGS sequence"/>
</dbReference>
<feature type="compositionally biased region" description="Polar residues" evidence="2">
    <location>
        <begin position="296"/>
        <end position="318"/>
    </location>
</feature>
<feature type="compositionally biased region" description="Pro residues" evidence="2">
    <location>
        <begin position="372"/>
        <end position="386"/>
    </location>
</feature>
<evidence type="ECO:0000256" key="1">
    <source>
        <dbReference type="SAM" id="Coils"/>
    </source>
</evidence>
<dbReference type="AlphaFoldDB" id="A0A1C7M9N7"/>
<feature type="compositionally biased region" description="Polar residues" evidence="2">
    <location>
        <begin position="469"/>
        <end position="489"/>
    </location>
</feature>
<protein>
    <submittedName>
        <fullName evidence="3">Uncharacterized protein</fullName>
    </submittedName>
</protein>
<dbReference type="OrthoDB" id="3262009at2759"/>
<reference evidence="3 4" key="1">
    <citation type="submission" date="2016-03" db="EMBL/GenBank/DDBJ databases">
        <title>Whole genome sequencing of Grifola frondosa 9006-11.</title>
        <authorList>
            <person name="Min B."/>
            <person name="Park H."/>
            <person name="Kim J.-G."/>
            <person name="Cho H."/>
            <person name="Oh Y.-L."/>
            <person name="Kong W.-S."/>
            <person name="Choi I.-G."/>
        </authorList>
    </citation>
    <scope>NUCLEOTIDE SEQUENCE [LARGE SCALE GENOMIC DNA]</scope>
    <source>
        <strain evidence="3 4">9006-11</strain>
    </source>
</reference>
<name>A0A1C7M9N7_GRIFR</name>
<feature type="coiled-coil region" evidence="1">
    <location>
        <begin position="158"/>
        <end position="214"/>
    </location>
</feature>
<comment type="caution">
    <text evidence="3">The sequence shown here is derived from an EMBL/GenBank/DDBJ whole genome shotgun (WGS) entry which is preliminary data.</text>
</comment>
<accession>A0A1C7M9N7</accession>
<dbReference type="PRINTS" id="PR01217">
    <property type="entry name" value="PRICHEXTENSN"/>
</dbReference>
<keyword evidence="1" id="KW-0175">Coiled coil</keyword>
<evidence type="ECO:0000256" key="2">
    <source>
        <dbReference type="SAM" id="MobiDB-lite"/>
    </source>
</evidence>
<dbReference type="STRING" id="5627.A0A1C7M9N7"/>
<feature type="compositionally biased region" description="Low complexity" evidence="2">
    <location>
        <begin position="387"/>
        <end position="401"/>
    </location>
</feature>
<feature type="compositionally biased region" description="Low complexity" evidence="2">
    <location>
        <begin position="437"/>
        <end position="460"/>
    </location>
</feature>
<dbReference type="OMA" id="HEGRTHN"/>
<feature type="region of interest" description="Disordered" evidence="2">
    <location>
        <begin position="290"/>
        <end position="503"/>
    </location>
</feature>
<feature type="compositionally biased region" description="Pro residues" evidence="2">
    <location>
        <begin position="402"/>
        <end position="419"/>
    </location>
</feature>
<evidence type="ECO:0000313" key="4">
    <source>
        <dbReference type="Proteomes" id="UP000092993"/>
    </source>
</evidence>
<feature type="compositionally biased region" description="Low complexity" evidence="2">
    <location>
        <begin position="325"/>
        <end position="335"/>
    </location>
</feature>
<proteinExistence type="predicted"/>
<feature type="compositionally biased region" description="Basic and acidic residues" evidence="2">
    <location>
        <begin position="347"/>
        <end position="356"/>
    </location>
</feature>
<evidence type="ECO:0000313" key="3">
    <source>
        <dbReference type="EMBL" id="OBZ73056.1"/>
    </source>
</evidence>
<feature type="region of interest" description="Disordered" evidence="2">
    <location>
        <begin position="678"/>
        <end position="704"/>
    </location>
</feature>
<organism evidence="3 4">
    <name type="scientific">Grifola frondosa</name>
    <name type="common">Maitake</name>
    <name type="synonym">Polyporus frondosus</name>
    <dbReference type="NCBI Taxonomy" id="5627"/>
    <lineage>
        <taxon>Eukaryota</taxon>
        <taxon>Fungi</taxon>
        <taxon>Dikarya</taxon>
        <taxon>Basidiomycota</taxon>
        <taxon>Agaricomycotina</taxon>
        <taxon>Agaricomycetes</taxon>
        <taxon>Polyporales</taxon>
        <taxon>Grifolaceae</taxon>
        <taxon>Grifola</taxon>
    </lineage>
</organism>
<feature type="compositionally biased region" description="Polar residues" evidence="2">
    <location>
        <begin position="678"/>
        <end position="696"/>
    </location>
</feature>
<gene>
    <name evidence="3" type="ORF">A0H81_06612</name>
</gene>
<keyword evidence="4" id="KW-1185">Reference proteome</keyword>